<accession>A0A2M9YKE1</accession>
<reference evidence="5 6" key="1">
    <citation type="submission" date="2017-07" db="EMBL/GenBank/DDBJ databases">
        <title>Leptospira spp. isolated from tropical soils.</title>
        <authorList>
            <person name="Thibeaux R."/>
            <person name="Iraola G."/>
            <person name="Ferres I."/>
            <person name="Bierque E."/>
            <person name="Girault D."/>
            <person name="Soupe-Gilbert M.-E."/>
            <person name="Picardeau M."/>
            <person name="Goarant C."/>
        </authorList>
    </citation>
    <scope>NUCLEOTIDE SEQUENCE [LARGE SCALE GENOMIC DNA]</scope>
    <source>
        <strain evidence="3 6">FH2-B-C1</strain>
        <strain evidence="4 5">FH2-B-D1</strain>
    </source>
</reference>
<dbReference type="EMBL" id="NPDV01000018">
    <property type="protein sequence ID" value="PJZ51940.1"/>
    <property type="molecule type" value="Genomic_DNA"/>
</dbReference>
<protein>
    <recommendedName>
        <fullName evidence="7">RidA family protein</fullName>
    </recommendedName>
</protein>
<name>A0A2M9YKE1_9LEPT</name>
<dbReference type="InterPro" id="IPR006175">
    <property type="entry name" value="YjgF/YER057c/UK114"/>
</dbReference>
<dbReference type="RefSeq" id="WP_100787128.1">
    <property type="nucleotide sequence ID" value="NZ_NPDU01000028.1"/>
</dbReference>
<dbReference type="GO" id="GO:0019239">
    <property type="term" value="F:deaminase activity"/>
    <property type="evidence" value="ECO:0007669"/>
    <property type="project" value="TreeGrafter"/>
</dbReference>
<dbReference type="PANTHER" id="PTHR11803">
    <property type="entry name" value="2-IMINOBUTANOATE/2-IMINOPROPANOATE DEAMINASE RIDA"/>
    <property type="match status" value="1"/>
</dbReference>
<keyword evidence="2" id="KW-0812">Transmembrane</keyword>
<dbReference type="GO" id="GO:0005829">
    <property type="term" value="C:cytosol"/>
    <property type="evidence" value="ECO:0007669"/>
    <property type="project" value="TreeGrafter"/>
</dbReference>
<dbReference type="SUPFAM" id="SSF55298">
    <property type="entry name" value="YjgF-like"/>
    <property type="match status" value="1"/>
</dbReference>
<evidence type="ECO:0000256" key="1">
    <source>
        <dbReference type="ARBA" id="ARBA00010552"/>
    </source>
</evidence>
<dbReference type="InterPro" id="IPR035959">
    <property type="entry name" value="RutC-like_sf"/>
</dbReference>
<evidence type="ECO:0000313" key="5">
    <source>
        <dbReference type="Proteomes" id="UP000232149"/>
    </source>
</evidence>
<evidence type="ECO:0000313" key="4">
    <source>
        <dbReference type="EMBL" id="PJZ61664.1"/>
    </source>
</evidence>
<dbReference type="Pfam" id="PF01042">
    <property type="entry name" value="Ribonuc_L-PSP"/>
    <property type="match status" value="1"/>
</dbReference>
<dbReference type="Proteomes" id="UP000232149">
    <property type="component" value="Unassembled WGS sequence"/>
</dbReference>
<evidence type="ECO:0000256" key="2">
    <source>
        <dbReference type="SAM" id="Phobius"/>
    </source>
</evidence>
<comment type="caution">
    <text evidence="3">The sequence shown here is derived from an EMBL/GenBank/DDBJ whole genome shotgun (WGS) entry which is preliminary data.</text>
</comment>
<dbReference type="CDD" id="cd00448">
    <property type="entry name" value="YjgF_YER057c_UK114_family"/>
    <property type="match status" value="1"/>
</dbReference>
<organism evidence="3 6">
    <name type="scientific">Leptospira adleri</name>
    <dbReference type="NCBI Taxonomy" id="2023186"/>
    <lineage>
        <taxon>Bacteria</taxon>
        <taxon>Pseudomonadati</taxon>
        <taxon>Spirochaetota</taxon>
        <taxon>Spirochaetia</taxon>
        <taxon>Leptospirales</taxon>
        <taxon>Leptospiraceae</taxon>
        <taxon>Leptospira</taxon>
    </lineage>
</organism>
<comment type="similarity">
    <text evidence="1">Belongs to the RutC family.</text>
</comment>
<evidence type="ECO:0000313" key="6">
    <source>
        <dbReference type="Proteomes" id="UP000232188"/>
    </source>
</evidence>
<dbReference type="AlphaFoldDB" id="A0A2M9YKE1"/>
<dbReference type="PANTHER" id="PTHR11803:SF58">
    <property type="entry name" value="PROTEIN HMF1-RELATED"/>
    <property type="match status" value="1"/>
</dbReference>
<evidence type="ECO:0000313" key="3">
    <source>
        <dbReference type="EMBL" id="PJZ51940.1"/>
    </source>
</evidence>
<sequence>MFLYRIKKIFKNRFLFWMIPFGSYVFGCAFVNITNRTIRSPEVYNTSEYGFSQGIVTSAPRTIYFSGIVGWDQKRRLREPNDFEAQTIQIFENLKRLLESENATLNDVLRLEVFIVAIDPTKLKTYSRIVSEIFDSGHKPASTVVGVQALAREELTIEIQATATAR</sequence>
<dbReference type="EMBL" id="NPDU01000028">
    <property type="protein sequence ID" value="PJZ61664.1"/>
    <property type="molecule type" value="Genomic_DNA"/>
</dbReference>
<keyword evidence="2" id="KW-0472">Membrane</keyword>
<evidence type="ECO:0008006" key="7">
    <source>
        <dbReference type="Google" id="ProtNLM"/>
    </source>
</evidence>
<gene>
    <name evidence="4" type="ORF">CH376_12295</name>
    <name evidence="3" type="ORF">CH380_17915</name>
</gene>
<keyword evidence="5" id="KW-1185">Reference proteome</keyword>
<keyword evidence="2" id="KW-1133">Transmembrane helix</keyword>
<dbReference type="Gene3D" id="3.30.1330.40">
    <property type="entry name" value="RutC-like"/>
    <property type="match status" value="1"/>
</dbReference>
<feature type="transmembrane region" description="Helical" evidence="2">
    <location>
        <begin position="14"/>
        <end position="33"/>
    </location>
</feature>
<proteinExistence type="inferred from homology"/>
<dbReference type="Proteomes" id="UP000232188">
    <property type="component" value="Unassembled WGS sequence"/>
</dbReference>